<dbReference type="InterPro" id="IPR001841">
    <property type="entry name" value="Znf_RING"/>
</dbReference>
<evidence type="ECO:0000313" key="5">
    <source>
        <dbReference type="EMBL" id="GAX24135.1"/>
    </source>
</evidence>
<feature type="region of interest" description="Disordered" evidence="2">
    <location>
        <begin position="265"/>
        <end position="289"/>
    </location>
</feature>
<gene>
    <name evidence="5" type="ORF">FisN_9Hu388</name>
</gene>
<evidence type="ECO:0000256" key="2">
    <source>
        <dbReference type="SAM" id="MobiDB-lite"/>
    </source>
</evidence>
<keyword evidence="3" id="KW-0812">Transmembrane</keyword>
<dbReference type="UniPathway" id="UPA00143"/>
<protein>
    <recommendedName>
        <fullName evidence="4">RING-type domain-containing protein</fullName>
    </recommendedName>
</protein>
<comment type="caution">
    <text evidence="5">The sequence shown here is derived from an EMBL/GenBank/DDBJ whole genome shotgun (WGS) entry which is preliminary data.</text>
</comment>
<dbReference type="InParanoid" id="A0A1Z5KDB7"/>
<name>A0A1Z5KDB7_FISSO</name>
<feature type="domain" description="RING-type" evidence="4">
    <location>
        <begin position="174"/>
        <end position="217"/>
    </location>
</feature>
<keyword evidence="6" id="KW-1185">Reference proteome</keyword>
<dbReference type="SMART" id="SM00184">
    <property type="entry name" value="RING"/>
    <property type="match status" value="1"/>
</dbReference>
<dbReference type="OrthoDB" id="49515at2759"/>
<keyword evidence="3" id="KW-1133">Transmembrane helix</keyword>
<organism evidence="5 6">
    <name type="scientific">Fistulifera solaris</name>
    <name type="common">Oleaginous diatom</name>
    <dbReference type="NCBI Taxonomy" id="1519565"/>
    <lineage>
        <taxon>Eukaryota</taxon>
        <taxon>Sar</taxon>
        <taxon>Stramenopiles</taxon>
        <taxon>Ochrophyta</taxon>
        <taxon>Bacillariophyta</taxon>
        <taxon>Bacillariophyceae</taxon>
        <taxon>Bacillariophycidae</taxon>
        <taxon>Naviculales</taxon>
        <taxon>Naviculaceae</taxon>
        <taxon>Fistulifera</taxon>
    </lineage>
</organism>
<keyword evidence="3" id="KW-0472">Membrane</keyword>
<sequence length="289" mass="33668">MRFFPLLSFSDRNFALIISLLLQVKSIICVNDVLLRGSRHNKKEGSSNEYASFIIIKRVFKEQRDLSSTSDNDDDSSSTWHKWVTLIGPFVLVIAFAIFHYRYWLWYTFCARQRSLDTPESNRDVNRAPSGTGRYSPYMTNRERSQILAQIFPKSERWRPQMQQRNNSEDNGSCSICLSSFKSGVHILRGATCQHMFHYSCCMEWMEKQHDECPYCRQELFTADEWRAAAIHVIGESRVFNMELMLEQQVPPPSQSVELTITTRIPDEDGGVPSVIEHQQHQQEDEQEP</sequence>
<dbReference type="PANTHER" id="PTHR45676:SF178">
    <property type="entry name" value="RING-TYPE E3 UBIQUITIN TRANSFERASE"/>
    <property type="match status" value="1"/>
</dbReference>
<dbReference type="AlphaFoldDB" id="A0A1Z5KDB7"/>
<proteinExistence type="predicted"/>
<dbReference type="GO" id="GO:0008270">
    <property type="term" value="F:zinc ion binding"/>
    <property type="evidence" value="ECO:0007669"/>
    <property type="project" value="UniProtKB-KW"/>
</dbReference>
<dbReference type="SUPFAM" id="SSF57850">
    <property type="entry name" value="RING/U-box"/>
    <property type="match status" value="1"/>
</dbReference>
<dbReference type="PANTHER" id="PTHR45676">
    <property type="entry name" value="RING-H2 FINGER PROTEIN ATL51-RELATED"/>
    <property type="match status" value="1"/>
</dbReference>
<feature type="compositionally biased region" description="Basic and acidic residues" evidence="2">
    <location>
        <begin position="278"/>
        <end position="289"/>
    </location>
</feature>
<feature type="transmembrane region" description="Helical" evidence="3">
    <location>
        <begin position="83"/>
        <end position="104"/>
    </location>
</feature>
<reference evidence="5 6" key="1">
    <citation type="journal article" date="2015" name="Plant Cell">
        <title>Oil accumulation by the oleaginous diatom Fistulifera solaris as revealed by the genome and transcriptome.</title>
        <authorList>
            <person name="Tanaka T."/>
            <person name="Maeda Y."/>
            <person name="Veluchamy A."/>
            <person name="Tanaka M."/>
            <person name="Abida H."/>
            <person name="Marechal E."/>
            <person name="Bowler C."/>
            <person name="Muto M."/>
            <person name="Sunaga Y."/>
            <person name="Tanaka M."/>
            <person name="Yoshino T."/>
            <person name="Taniguchi T."/>
            <person name="Fukuda Y."/>
            <person name="Nemoto M."/>
            <person name="Matsumoto M."/>
            <person name="Wong P.S."/>
            <person name="Aburatani S."/>
            <person name="Fujibuchi W."/>
        </authorList>
    </citation>
    <scope>NUCLEOTIDE SEQUENCE [LARGE SCALE GENOMIC DNA]</scope>
    <source>
        <strain evidence="5 6">JPCC DA0580</strain>
    </source>
</reference>
<dbReference type="GO" id="GO:0016567">
    <property type="term" value="P:protein ubiquitination"/>
    <property type="evidence" value="ECO:0007669"/>
    <property type="project" value="UniProtKB-UniPathway"/>
</dbReference>
<evidence type="ECO:0000313" key="6">
    <source>
        <dbReference type="Proteomes" id="UP000198406"/>
    </source>
</evidence>
<dbReference type="EMBL" id="BDSP01000206">
    <property type="protein sequence ID" value="GAX24135.1"/>
    <property type="molecule type" value="Genomic_DNA"/>
</dbReference>
<keyword evidence="1" id="KW-0863">Zinc-finger</keyword>
<dbReference type="Proteomes" id="UP000198406">
    <property type="component" value="Unassembled WGS sequence"/>
</dbReference>
<keyword evidence="1" id="KW-0862">Zinc</keyword>
<accession>A0A1Z5KDB7</accession>
<keyword evidence="1" id="KW-0479">Metal-binding</keyword>
<dbReference type="InterPro" id="IPR013083">
    <property type="entry name" value="Znf_RING/FYVE/PHD"/>
</dbReference>
<evidence type="ECO:0000256" key="1">
    <source>
        <dbReference type="PROSITE-ProRule" id="PRU00175"/>
    </source>
</evidence>
<dbReference type="Gene3D" id="3.30.40.10">
    <property type="entry name" value="Zinc/RING finger domain, C3HC4 (zinc finger)"/>
    <property type="match status" value="1"/>
</dbReference>
<evidence type="ECO:0000259" key="4">
    <source>
        <dbReference type="PROSITE" id="PS50089"/>
    </source>
</evidence>
<dbReference type="Pfam" id="PF13639">
    <property type="entry name" value="zf-RING_2"/>
    <property type="match status" value="1"/>
</dbReference>
<evidence type="ECO:0000256" key="3">
    <source>
        <dbReference type="SAM" id="Phobius"/>
    </source>
</evidence>
<dbReference type="PROSITE" id="PS50089">
    <property type="entry name" value="ZF_RING_2"/>
    <property type="match status" value="1"/>
</dbReference>